<accession>A0A090WPU0</accession>
<proteinExistence type="predicted"/>
<protein>
    <submittedName>
        <fullName evidence="1">Uncharacterized protein</fullName>
    </submittedName>
</protein>
<organism evidence="1 2">
    <name type="scientific">Algibacter lectus</name>
    <dbReference type="NCBI Taxonomy" id="221126"/>
    <lineage>
        <taxon>Bacteria</taxon>
        <taxon>Pseudomonadati</taxon>
        <taxon>Bacteroidota</taxon>
        <taxon>Flavobacteriia</taxon>
        <taxon>Flavobacteriales</taxon>
        <taxon>Flavobacteriaceae</taxon>
        <taxon>Algibacter</taxon>
    </lineage>
</organism>
<comment type="caution">
    <text evidence="1">The sequence shown here is derived from an EMBL/GenBank/DDBJ whole genome shotgun (WGS) entry which is preliminary data.</text>
</comment>
<evidence type="ECO:0000313" key="2">
    <source>
        <dbReference type="Proteomes" id="UP000029643"/>
    </source>
</evidence>
<dbReference type="AlphaFoldDB" id="A0A090WPU0"/>
<reference evidence="1 2" key="1">
    <citation type="journal article" date="2014" name="Genome Announc.">
        <title>Draft Genome Sequences of Marine Flavobacterium Algibacter lectus Strains SS8 and NR4.</title>
        <authorList>
            <person name="Takatani N."/>
            <person name="Nakanishi M."/>
            <person name="Meirelles P."/>
            <person name="Mino S."/>
            <person name="Suda W."/>
            <person name="Oshima K."/>
            <person name="Hattori M."/>
            <person name="Ohkuma M."/>
            <person name="Hosokawa M."/>
            <person name="Miyashita K."/>
            <person name="Thompson F.L."/>
            <person name="Niwa A."/>
            <person name="Sawabe T."/>
            <person name="Sawabe T."/>
        </authorList>
    </citation>
    <scope>NUCLEOTIDE SEQUENCE [LARGE SCALE GENOMIC DNA]</scope>
    <source>
        <strain evidence="2">JCM19274</strain>
    </source>
</reference>
<name>A0A090WPU0_9FLAO</name>
<evidence type="ECO:0000313" key="1">
    <source>
        <dbReference type="EMBL" id="GAL79130.1"/>
    </source>
</evidence>
<gene>
    <name evidence="1" type="ORF">JCM19274_4215</name>
</gene>
<dbReference type="Proteomes" id="UP000029643">
    <property type="component" value="Unassembled WGS sequence"/>
</dbReference>
<dbReference type="EMBL" id="BBNU01000005">
    <property type="protein sequence ID" value="GAL79130.1"/>
    <property type="molecule type" value="Genomic_DNA"/>
</dbReference>
<sequence>MKIKNTKLQGFKSLIVLAILCISVSSFSQEKYGPYRNVLIMH</sequence>